<dbReference type="InterPro" id="IPR008969">
    <property type="entry name" value="CarboxyPept-like_regulatory"/>
</dbReference>
<name>A0A848GGN1_9BACT</name>
<feature type="signal peptide" evidence="5">
    <location>
        <begin position="1"/>
        <end position="22"/>
    </location>
</feature>
<dbReference type="Gene3D" id="2.40.170.20">
    <property type="entry name" value="TonB-dependent receptor, beta-barrel domain"/>
    <property type="match status" value="1"/>
</dbReference>
<dbReference type="SUPFAM" id="SSF56935">
    <property type="entry name" value="Porins"/>
    <property type="match status" value="1"/>
</dbReference>
<dbReference type="SUPFAM" id="SSF49464">
    <property type="entry name" value="Carboxypeptidase regulatory domain-like"/>
    <property type="match status" value="1"/>
</dbReference>
<evidence type="ECO:0000256" key="5">
    <source>
        <dbReference type="SAM" id="SignalP"/>
    </source>
</evidence>
<evidence type="ECO:0000313" key="9">
    <source>
        <dbReference type="Proteomes" id="UP000583266"/>
    </source>
</evidence>
<keyword evidence="9" id="KW-1185">Reference proteome</keyword>
<accession>A0A848GGN1</accession>
<keyword evidence="4" id="KW-0798">TonB box</keyword>
<dbReference type="Proteomes" id="UP000583266">
    <property type="component" value="Unassembled WGS sequence"/>
</dbReference>
<evidence type="ECO:0000256" key="4">
    <source>
        <dbReference type="RuleBase" id="RU003357"/>
    </source>
</evidence>
<keyword evidence="5" id="KW-0732">Signal</keyword>
<proteinExistence type="inferred from homology"/>
<comment type="caution">
    <text evidence="8">The sequence shown here is derived from an EMBL/GenBank/DDBJ whole genome shotgun (WGS) entry which is preliminary data.</text>
</comment>
<dbReference type="Pfam" id="PF13715">
    <property type="entry name" value="CarbopepD_reg_2"/>
    <property type="match status" value="1"/>
</dbReference>
<gene>
    <name evidence="8" type="ORF">HHL17_05155</name>
</gene>
<dbReference type="InterPro" id="IPR037066">
    <property type="entry name" value="Plug_dom_sf"/>
</dbReference>
<dbReference type="Gene3D" id="2.170.130.10">
    <property type="entry name" value="TonB-dependent receptor, plug domain"/>
    <property type="match status" value="1"/>
</dbReference>
<evidence type="ECO:0000256" key="1">
    <source>
        <dbReference type="ARBA" id="ARBA00004442"/>
    </source>
</evidence>
<dbReference type="PANTHER" id="PTHR40980:SF4">
    <property type="entry name" value="TONB-DEPENDENT RECEPTOR-LIKE BETA-BARREL DOMAIN-CONTAINING PROTEIN"/>
    <property type="match status" value="1"/>
</dbReference>
<dbReference type="PANTHER" id="PTHR40980">
    <property type="entry name" value="PLUG DOMAIN-CONTAINING PROTEIN"/>
    <property type="match status" value="1"/>
</dbReference>
<evidence type="ECO:0000256" key="3">
    <source>
        <dbReference type="ARBA" id="ARBA00023237"/>
    </source>
</evidence>
<evidence type="ECO:0000256" key="2">
    <source>
        <dbReference type="ARBA" id="ARBA00023136"/>
    </source>
</evidence>
<organism evidence="8 9">
    <name type="scientific">Chitinophaga fulva</name>
    <dbReference type="NCBI Taxonomy" id="2728842"/>
    <lineage>
        <taxon>Bacteria</taxon>
        <taxon>Pseudomonadati</taxon>
        <taxon>Bacteroidota</taxon>
        <taxon>Chitinophagia</taxon>
        <taxon>Chitinophagales</taxon>
        <taxon>Chitinophagaceae</taxon>
        <taxon>Chitinophaga</taxon>
    </lineage>
</organism>
<dbReference type="EMBL" id="JABBGC010000001">
    <property type="protein sequence ID" value="NML36579.1"/>
    <property type="molecule type" value="Genomic_DNA"/>
</dbReference>
<protein>
    <submittedName>
        <fullName evidence="8">TonB-dependent receptor</fullName>
    </submittedName>
</protein>
<comment type="subcellular location">
    <subcellularLocation>
        <location evidence="1 4">Cell outer membrane</location>
    </subcellularLocation>
</comment>
<dbReference type="InterPro" id="IPR000531">
    <property type="entry name" value="Beta-barrel_TonB"/>
</dbReference>
<dbReference type="GO" id="GO:0009279">
    <property type="term" value="C:cell outer membrane"/>
    <property type="evidence" value="ECO:0007669"/>
    <property type="project" value="UniProtKB-SubCell"/>
</dbReference>
<dbReference type="InterPro" id="IPR012910">
    <property type="entry name" value="Plug_dom"/>
</dbReference>
<keyword evidence="2 4" id="KW-0472">Membrane</keyword>
<dbReference type="Gene3D" id="2.60.40.1120">
    <property type="entry name" value="Carboxypeptidase-like, regulatory domain"/>
    <property type="match status" value="1"/>
</dbReference>
<keyword evidence="3" id="KW-0998">Cell outer membrane</keyword>
<dbReference type="Pfam" id="PF00593">
    <property type="entry name" value="TonB_dep_Rec_b-barrel"/>
    <property type="match status" value="1"/>
</dbReference>
<feature type="domain" description="TonB-dependent receptor-like beta-barrel" evidence="6">
    <location>
        <begin position="533"/>
        <end position="1006"/>
    </location>
</feature>
<comment type="similarity">
    <text evidence="4">Belongs to the TonB-dependent receptor family.</text>
</comment>
<feature type="domain" description="TonB-dependent receptor plug" evidence="7">
    <location>
        <begin position="223"/>
        <end position="307"/>
    </location>
</feature>
<reference evidence="8 9" key="1">
    <citation type="submission" date="2020-04" db="EMBL/GenBank/DDBJ databases">
        <title>Chitinophaga sp. G-6-1-13 sp. nov., isolated from soil.</title>
        <authorList>
            <person name="Dahal R.H."/>
            <person name="Chaudhary D.K."/>
        </authorList>
    </citation>
    <scope>NUCLEOTIDE SEQUENCE [LARGE SCALE GENOMIC DNA]</scope>
    <source>
        <strain evidence="8 9">G-6-1-13</strain>
    </source>
</reference>
<feature type="chain" id="PRO_5032603550" evidence="5">
    <location>
        <begin position="23"/>
        <end position="1064"/>
    </location>
</feature>
<keyword evidence="8" id="KW-0675">Receptor</keyword>
<dbReference type="AlphaFoldDB" id="A0A848GGN1"/>
<evidence type="ECO:0000313" key="8">
    <source>
        <dbReference type="EMBL" id="NML36579.1"/>
    </source>
</evidence>
<evidence type="ECO:0000259" key="6">
    <source>
        <dbReference type="Pfam" id="PF00593"/>
    </source>
</evidence>
<evidence type="ECO:0000259" key="7">
    <source>
        <dbReference type="Pfam" id="PF07715"/>
    </source>
</evidence>
<dbReference type="InterPro" id="IPR036942">
    <property type="entry name" value="Beta-barrel_TonB_sf"/>
</dbReference>
<sequence length="1064" mass="119523">MSCRVMILLFFFVPLSPMLVLAQAYKSLTDKVQLQLGKTNAAAIVKALQQQTPYTFIYDPEYLQQCTVSEARFPGTPLGEVLSYIDQHTPLDVELTGNHVIALRKGSVVTPAAQTNGRIRGKVVDAKNEPLPGVTIAAQGGQGTITAVDGSYELVLNPGTYSLSFSFVSYETRKVTDISVKEKDIIPLNVVLKNSGSRLKEVTVTGNYRKASIEGLYALQKNNAAITDGISAEQIARTPDKNIGEVLKRVSGLATMDNKYVVVRGLSERYNQAVLNGQIMPSTELNRKNFSFDIIPSNIVENVTVIKTITPDRSAEFGGGLVEVNTLDIPSENFLNLSVGGSYNDKTTGKDFLSLPLSGSEYWGNTAKHRQLFGTLDWKDRFDIVDHYNKEGKNAALFNNNWAVTKFKAPVSPNFQASFGRVLRGSAGQQWGLVAAASYRNTLSTQDIILGREGFAVAEGNSDLDNRLFKGQRYGFVTNLGGMLGIGYRTEKSRIGFQSLYLRTLDQQLTFGTGPNDTFGEHTVGLFDMGMQTSLWQNQLRGEHAIGRNGIRLKWSGSYLKLDRQKPDNHILLANYIPIEGAEKNEFTIDKYGSNFAEGALRSWSRALENNYNWEAAVSVPFKFNAGKVNFDNTFKGGYAGWNKDRLFFVLNTLSKIDNRGSEVFPLGKAFIPENGLQVGMSQFGDNFKRRSASLHALFAMLDNRIGDKWRLVWGVRAEYYNLNKVNNNLDSTFAKFKPEPGKEYDYSDLLSRESNWHFFPSVNLTYSLTPSMNLRLAYSESIIRPDLRELSVFKEYDFELGGDYTSSLVRSTTIKHLDFRYEWYPGPGEILSASFFYKDLSYPMEIYRRELLNSYELLNSKSAKNYGIELEMRKSLAFTKVPVLRNFTLYGNFTYLDATVKPMSLNIGIMDPANPQKVIVKETIGEEEKRPQMGASNFMFNAGVYYDMNPLSVSLTYNSVTNRVFLPSTVYRLSLMERPLQALDAQIGFRFLKQHAELKLNIGNLLDSYAVIYRNQFTAEQNQDYTNGGKPGKKEMNYNPGQDIVNFKSKPGRTYSATFTYKF</sequence>
<dbReference type="Pfam" id="PF07715">
    <property type="entry name" value="Plug"/>
    <property type="match status" value="1"/>
</dbReference>